<evidence type="ECO:0000256" key="2">
    <source>
        <dbReference type="ARBA" id="ARBA00022723"/>
    </source>
</evidence>
<sequence>MHQGSCLCGAVRYQVTGELEPIQICHCSQCRKAQGSAFVTNIPVQESAFALLSGAEQLKVYESSPGKQRVFCAGCGSPIYSRTSKLPGVLRIRAGSLEGELEARPGWHAFTASRANWWEIHDDLPQYPALKP</sequence>
<reference evidence="6 7" key="1">
    <citation type="submission" date="2018-10" db="EMBL/GenBank/DDBJ databases">
        <title>Pseudomonas leptonychotis sp. nov., isolated from Weddell seals in Antarctica.</title>
        <authorList>
            <person name="Novakova D."/>
            <person name="Svec P."/>
            <person name="Kralova S."/>
            <person name="Kristofova L."/>
            <person name="Zeman M."/>
            <person name="Pantucek R."/>
            <person name="Maslanova I."/>
            <person name="Sedlacek I."/>
        </authorList>
    </citation>
    <scope>NUCLEOTIDE SEQUENCE [LARGE SCALE GENOMIC DNA]</scope>
    <source>
        <strain evidence="6 7">CCM 8849</strain>
    </source>
</reference>
<dbReference type="PANTHER" id="PTHR33337">
    <property type="entry name" value="GFA DOMAIN-CONTAINING PROTEIN"/>
    <property type="match status" value="1"/>
</dbReference>
<dbReference type="AlphaFoldDB" id="A0A4T1ZX79"/>
<dbReference type="SUPFAM" id="SSF51316">
    <property type="entry name" value="Mss4-like"/>
    <property type="match status" value="1"/>
</dbReference>
<dbReference type="RefSeq" id="WP_136664841.1">
    <property type="nucleotide sequence ID" value="NZ_RFLV01000002.1"/>
</dbReference>
<comment type="caution">
    <text evidence="6">The sequence shown here is derived from an EMBL/GenBank/DDBJ whole genome shotgun (WGS) entry which is preliminary data.</text>
</comment>
<organism evidence="6 7">
    <name type="scientific">Pseudomonas leptonychotis</name>
    <dbReference type="NCBI Taxonomy" id="2448482"/>
    <lineage>
        <taxon>Bacteria</taxon>
        <taxon>Pseudomonadati</taxon>
        <taxon>Pseudomonadota</taxon>
        <taxon>Gammaproteobacteria</taxon>
        <taxon>Pseudomonadales</taxon>
        <taxon>Pseudomonadaceae</taxon>
        <taxon>Pseudomonas</taxon>
    </lineage>
</organism>
<dbReference type="EMBL" id="RFLV01000002">
    <property type="protein sequence ID" value="TIH08362.1"/>
    <property type="molecule type" value="Genomic_DNA"/>
</dbReference>
<accession>A0A4T1ZX79</accession>
<dbReference type="Proteomes" id="UP000307541">
    <property type="component" value="Unassembled WGS sequence"/>
</dbReference>
<keyword evidence="4" id="KW-0456">Lyase</keyword>
<keyword evidence="2" id="KW-0479">Metal-binding</keyword>
<protein>
    <submittedName>
        <fullName evidence="6">GFA family protein</fullName>
    </submittedName>
</protein>
<evidence type="ECO:0000256" key="3">
    <source>
        <dbReference type="ARBA" id="ARBA00022833"/>
    </source>
</evidence>
<gene>
    <name evidence="6" type="ORF">D8779_12680</name>
</gene>
<comment type="similarity">
    <text evidence="1">Belongs to the Gfa family.</text>
</comment>
<dbReference type="GO" id="GO:0016846">
    <property type="term" value="F:carbon-sulfur lyase activity"/>
    <property type="evidence" value="ECO:0007669"/>
    <property type="project" value="InterPro"/>
</dbReference>
<evidence type="ECO:0000259" key="5">
    <source>
        <dbReference type="PROSITE" id="PS51891"/>
    </source>
</evidence>
<dbReference type="GO" id="GO:0046872">
    <property type="term" value="F:metal ion binding"/>
    <property type="evidence" value="ECO:0007669"/>
    <property type="project" value="UniProtKB-KW"/>
</dbReference>
<dbReference type="OrthoDB" id="7765631at2"/>
<evidence type="ECO:0000313" key="7">
    <source>
        <dbReference type="Proteomes" id="UP000307541"/>
    </source>
</evidence>
<dbReference type="InterPro" id="IPR011057">
    <property type="entry name" value="Mss4-like_sf"/>
</dbReference>
<keyword evidence="7" id="KW-1185">Reference proteome</keyword>
<dbReference type="InterPro" id="IPR006913">
    <property type="entry name" value="CENP-V/GFA"/>
</dbReference>
<proteinExistence type="inferred from homology"/>
<dbReference type="PANTHER" id="PTHR33337:SF40">
    <property type="entry name" value="CENP-V_GFA DOMAIN-CONTAINING PROTEIN-RELATED"/>
    <property type="match status" value="1"/>
</dbReference>
<name>A0A4T1ZX79_9PSED</name>
<dbReference type="PROSITE" id="PS51891">
    <property type="entry name" value="CENP_V_GFA"/>
    <property type="match status" value="1"/>
</dbReference>
<dbReference type="Gene3D" id="3.90.1590.10">
    <property type="entry name" value="glutathione-dependent formaldehyde- activating enzyme (gfa)"/>
    <property type="match status" value="1"/>
</dbReference>
<evidence type="ECO:0000256" key="4">
    <source>
        <dbReference type="ARBA" id="ARBA00023239"/>
    </source>
</evidence>
<keyword evidence="3" id="KW-0862">Zinc</keyword>
<feature type="domain" description="CENP-V/GFA" evidence="5">
    <location>
        <begin position="2"/>
        <end position="119"/>
    </location>
</feature>
<evidence type="ECO:0000313" key="6">
    <source>
        <dbReference type="EMBL" id="TIH08362.1"/>
    </source>
</evidence>
<dbReference type="Pfam" id="PF04828">
    <property type="entry name" value="GFA"/>
    <property type="match status" value="1"/>
</dbReference>
<evidence type="ECO:0000256" key="1">
    <source>
        <dbReference type="ARBA" id="ARBA00005495"/>
    </source>
</evidence>